<evidence type="ECO:0000256" key="2">
    <source>
        <dbReference type="SAM" id="SignalP"/>
    </source>
</evidence>
<name>A0A8B8BCU5_CRAVI</name>
<evidence type="ECO:0000313" key="3">
    <source>
        <dbReference type="Proteomes" id="UP000694844"/>
    </source>
</evidence>
<accession>A0A8B8BCU5</accession>
<feature type="compositionally biased region" description="Basic and acidic residues" evidence="1">
    <location>
        <begin position="86"/>
        <end position="95"/>
    </location>
</feature>
<gene>
    <name evidence="4" type="primary">LOC111109225</name>
</gene>
<feature type="compositionally biased region" description="Polar residues" evidence="1">
    <location>
        <begin position="170"/>
        <end position="199"/>
    </location>
</feature>
<protein>
    <submittedName>
        <fullName evidence="4">Uncharacterized protein LOC111109225</fullName>
    </submittedName>
</protein>
<dbReference type="GeneID" id="111109225"/>
<dbReference type="KEGG" id="cvn:111109225"/>
<evidence type="ECO:0000256" key="1">
    <source>
        <dbReference type="SAM" id="MobiDB-lite"/>
    </source>
</evidence>
<organism evidence="3 4">
    <name type="scientific">Crassostrea virginica</name>
    <name type="common">Eastern oyster</name>
    <dbReference type="NCBI Taxonomy" id="6565"/>
    <lineage>
        <taxon>Eukaryota</taxon>
        <taxon>Metazoa</taxon>
        <taxon>Spiralia</taxon>
        <taxon>Lophotrochozoa</taxon>
        <taxon>Mollusca</taxon>
        <taxon>Bivalvia</taxon>
        <taxon>Autobranchia</taxon>
        <taxon>Pteriomorphia</taxon>
        <taxon>Ostreida</taxon>
        <taxon>Ostreoidea</taxon>
        <taxon>Ostreidae</taxon>
        <taxon>Crassostrea</taxon>
    </lineage>
</organism>
<dbReference type="AlphaFoldDB" id="A0A8B8BCU5"/>
<feature type="region of interest" description="Disordered" evidence="1">
    <location>
        <begin position="71"/>
        <end position="221"/>
    </location>
</feature>
<feature type="chain" id="PRO_5034907216" evidence="2">
    <location>
        <begin position="20"/>
        <end position="263"/>
    </location>
</feature>
<reference evidence="3" key="1">
    <citation type="submission" date="2024-06" db="UniProtKB">
        <authorList>
            <consortium name="RefSeq"/>
        </authorList>
    </citation>
    <scope>NUCLEOTIDE SEQUENCE [LARGE SCALE GENOMIC DNA]</scope>
</reference>
<feature type="signal peptide" evidence="2">
    <location>
        <begin position="1"/>
        <end position="19"/>
    </location>
</feature>
<evidence type="ECO:0000313" key="4">
    <source>
        <dbReference type="RefSeq" id="XP_022301018.1"/>
    </source>
</evidence>
<dbReference type="RefSeq" id="XP_022301018.1">
    <property type="nucleotide sequence ID" value="XM_022445310.1"/>
</dbReference>
<reference evidence="4" key="2">
    <citation type="submission" date="2025-08" db="UniProtKB">
        <authorList>
            <consortium name="RefSeq"/>
        </authorList>
    </citation>
    <scope>IDENTIFICATION</scope>
    <source>
        <tissue evidence="4">Whole sample</tissue>
    </source>
</reference>
<feature type="compositionally biased region" description="Basic and acidic residues" evidence="1">
    <location>
        <begin position="209"/>
        <end position="219"/>
    </location>
</feature>
<keyword evidence="2" id="KW-0732">Signal</keyword>
<proteinExistence type="predicted"/>
<dbReference type="Proteomes" id="UP000694844">
    <property type="component" value="Chromosome 1"/>
</dbReference>
<keyword evidence="3" id="KW-1185">Reference proteome</keyword>
<sequence>MKPSLPAFLFLCWIASCAATWPSSWQTRDECPQLSCPSVYIPPECRQTDYTYVNGRRCPACDIDLCQRDSNRGGSADRWSNNNRGNSRDSWDRNRGGSGDQWDSRGNNRDRWDNNRIGSFDNNRDGNWDSNNRVGSGSNWNNNRGGSWDSNRGGSGSNWDNNRGNRWDSQGRSADRNSQWDSNRSGRNVDTSRSGSVTFERTRGGVSWDNDRNRNRWDNNRGGSVTEVAALPVPALMTGEEEATGIATEEGRVVPAIVGPTTD</sequence>
<feature type="compositionally biased region" description="Low complexity" evidence="1">
    <location>
        <begin position="130"/>
        <end position="168"/>
    </location>
</feature>
<feature type="compositionally biased region" description="Basic and acidic residues" evidence="1">
    <location>
        <begin position="102"/>
        <end position="114"/>
    </location>
</feature>
<dbReference type="PROSITE" id="PS51257">
    <property type="entry name" value="PROKAR_LIPOPROTEIN"/>
    <property type="match status" value="1"/>
</dbReference>
<dbReference type="OrthoDB" id="10590844at2759"/>